<sequence>MTSLITPTFLFSPMSIKATPLASNLFSLASKSNLFSKTQTPISSLPLKRIMISLEPSNFLIQTRCVHSKSSLSTSGEIHVIVGPMFAGKTTTLLHRIQAEINDGRNVAIIKSNKDNRYGLDSVATHDGVKLPCFALPNLSSFRQKFGQDAYDQLDVIGIDEAQFFEDLYDFCREVADHDGKTVIVAGLDGDYLRRSFGSVLDIIPLADSVTKLSARCEICGKRAFFTLRKTEETQTELIGGADVYMPVCRQHYVSGQVAVEAARMVLGSQKGPKLAPVSKTLQIFIKTQSLSPFPSGFVRKFSGFNSKDNESAHETEWERLLKPFDLKELRRSFNKITPFQLCKLLELPLDVETSMEIFKWAGAQKGYCHSFRVYYLLIDKLGAAAGFKVIDRLLLQMKEEGIVFRESLFILIMKYYGRAGLPGQATRLLLDMKGVYCCEPSFRSYSVVLDVLVVGNCPSVASNVFYDMLSKGVSPNDYTFGLVMKALCMVNEVDNACLLLRDMTKHGCVPNSMIYQTLIDALSKRDRVDEALKLLEEMFLMGCQPDVNTFNTVIYGFCRLNRVLEGAKLVDRMILKGFTPDDMTYGYLMHGLCKTGRIDEAQALLSKVPGPNVVHFNTLGSCFACWWDFWLDTSKGDRYKFEPVIIEVKGFTLIMSANRNLQWSELKVKMPYSSLSFDLLPNNLLIIFVFGTWTPDEILGTIGTRPTIISKCEHYCTVLMLGDCLFIISSMVPYPRLLPLMQHFLTKHAGCLSLSAYQL</sequence>
<evidence type="ECO:0000313" key="2">
    <source>
        <dbReference type="Proteomes" id="UP000309997"/>
    </source>
</evidence>
<comment type="caution">
    <text evidence="1">The sequence shown here is derived from an EMBL/GenBank/DDBJ whole genome shotgun (WGS) entry which is preliminary data.</text>
</comment>
<accession>A0ACC4C1J8</accession>
<evidence type="ECO:0000313" key="1">
    <source>
        <dbReference type="EMBL" id="KAL3585081.1"/>
    </source>
</evidence>
<reference evidence="1 2" key="1">
    <citation type="journal article" date="2024" name="Plant Biotechnol. J.">
        <title>Genome and CRISPR/Cas9 system of a widespread forest tree (Populus alba) in the world.</title>
        <authorList>
            <person name="Liu Y.J."/>
            <person name="Jiang P.F."/>
            <person name="Han X.M."/>
            <person name="Li X.Y."/>
            <person name="Wang H.M."/>
            <person name="Wang Y.J."/>
            <person name="Wang X.X."/>
            <person name="Zeng Q.Y."/>
        </authorList>
    </citation>
    <scope>NUCLEOTIDE SEQUENCE [LARGE SCALE GENOMIC DNA]</scope>
    <source>
        <strain evidence="2">cv. PAL-ZL1</strain>
    </source>
</reference>
<dbReference type="EMBL" id="RCHU02000006">
    <property type="protein sequence ID" value="KAL3585081.1"/>
    <property type="molecule type" value="Genomic_DNA"/>
</dbReference>
<keyword evidence="2" id="KW-1185">Reference proteome</keyword>
<organism evidence="1 2">
    <name type="scientific">Populus alba</name>
    <name type="common">White poplar</name>
    <dbReference type="NCBI Taxonomy" id="43335"/>
    <lineage>
        <taxon>Eukaryota</taxon>
        <taxon>Viridiplantae</taxon>
        <taxon>Streptophyta</taxon>
        <taxon>Embryophyta</taxon>
        <taxon>Tracheophyta</taxon>
        <taxon>Spermatophyta</taxon>
        <taxon>Magnoliopsida</taxon>
        <taxon>eudicotyledons</taxon>
        <taxon>Gunneridae</taxon>
        <taxon>Pentapetalae</taxon>
        <taxon>rosids</taxon>
        <taxon>fabids</taxon>
        <taxon>Malpighiales</taxon>
        <taxon>Salicaceae</taxon>
        <taxon>Saliceae</taxon>
        <taxon>Populus</taxon>
    </lineage>
</organism>
<name>A0ACC4C1J8_POPAL</name>
<proteinExistence type="predicted"/>
<gene>
    <name evidence="1" type="ORF">D5086_011948</name>
</gene>
<protein>
    <submittedName>
        <fullName evidence="1">Uncharacterized protein</fullName>
    </submittedName>
</protein>
<dbReference type="Proteomes" id="UP000309997">
    <property type="component" value="Unassembled WGS sequence"/>
</dbReference>